<evidence type="ECO:0000313" key="4">
    <source>
        <dbReference type="Proteomes" id="UP001433268"/>
    </source>
</evidence>
<dbReference type="EMBL" id="JAQQWN010000003">
    <property type="protein sequence ID" value="KAK8091580.1"/>
    <property type="molecule type" value="Genomic_DNA"/>
</dbReference>
<dbReference type="InterPro" id="IPR017795">
    <property type="entry name" value="ABBA_NscD-like"/>
</dbReference>
<accession>A0ABR1X886</accession>
<comment type="similarity">
    <text evidence="1">Belongs to the tryptophan dimethylallyltransferase family.</text>
</comment>
<organism evidence="3 4">
    <name type="scientific">Apiospora hydei</name>
    <dbReference type="NCBI Taxonomy" id="1337664"/>
    <lineage>
        <taxon>Eukaryota</taxon>
        <taxon>Fungi</taxon>
        <taxon>Dikarya</taxon>
        <taxon>Ascomycota</taxon>
        <taxon>Pezizomycotina</taxon>
        <taxon>Sordariomycetes</taxon>
        <taxon>Xylariomycetidae</taxon>
        <taxon>Amphisphaeriales</taxon>
        <taxon>Apiosporaceae</taxon>
        <taxon>Apiospora</taxon>
    </lineage>
</organism>
<dbReference type="PANTHER" id="PTHR40627">
    <property type="entry name" value="INDOLE PRENYLTRANSFERASE TDIB-RELATED"/>
    <property type="match status" value="1"/>
</dbReference>
<dbReference type="Proteomes" id="UP001433268">
    <property type="component" value="Unassembled WGS sequence"/>
</dbReference>
<proteinExistence type="inferred from homology"/>
<name>A0ABR1X886_9PEZI</name>
<keyword evidence="2" id="KW-0808">Transferase</keyword>
<dbReference type="Pfam" id="PF11991">
    <property type="entry name" value="Trp_DMAT"/>
    <property type="match status" value="1"/>
</dbReference>
<evidence type="ECO:0000313" key="3">
    <source>
        <dbReference type="EMBL" id="KAK8091580.1"/>
    </source>
</evidence>
<sequence length="99" mass="11167">MTAAMETLTANGASKAYPEVWTKISQYLPPRNPQYDFWWQLTGRHLAVMLDSAGYPMERQYEALMFHYNWAVPYMGPAPGSNGVIPGKWKSLLQADGTP</sequence>
<comment type="caution">
    <text evidence="3">The sequence shown here is derived from an EMBL/GenBank/DDBJ whole genome shotgun (WGS) entry which is preliminary data.</text>
</comment>
<protein>
    <submittedName>
        <fullName evidence="3">Uncharacterized protein</fullName>
    </submittedName>
</protein>
<dbReference type="GeneID" id="92039316"/>
<evidence type="ECO:0000256" key="1">
    <source>
        <dbReference type="ARBA" id="ARBA00010209"/>
    </source>
</evidence>
<reference evidence="3 4" key="1">
    <citation type="submission" date="2023-01" db="EMBL/GenBank/DDBJ databases">
        <title>Analysis of 21 Apiospora genomes using comparative genomics revels a genus with tremendous synthesis potential of carbohydrate active enzymes and secondary metabolites.</title>
        <authorList>
            <person name="Sorensen T."/>
        </authorList>
    </citation>
    <scope>NUCLEOTIDE SEQUENCE [LARGE SCALE GENOMIC DNA]</scope>
    <source>
        <strain evidence="3 4">CBS 114990</strain>
    </source>
</reference>
<dbReference type="RefSeq" id="XP_066673552.1">
    <property type="nucleotide sequence ID" value="XM_066806256.1"/>
</dbReference>
<gene>
    <name evidence="3" type="ORF">PG997_001941</name>
</gene>
<dbReference type="PANTHER" id="PTHR40627:SF4">
    <property type="entry name" value="PRENYLTRANSFERASE ASQH1-RELATED"/>
    <property type="match status" value="1"/>
</dbReference>
<evidence type="ECO:0000256" key="2">
    <source>
        <dbReference type="ARBA" id="ARBA00022679"/>
    </source>
</evidence>
<keyword evidence="4" id="KW-1185">Reference proteome</keyword>